<evidence type="ECO:0000313" key="2">
    <source>
        <dbReference type="Proteomes" id="UP000054279"/>
    </source>
</evidence>
<dbReference type="Proteomes" id="UP000054279">
    <property type="component" value="Unassembled WGS sequence"/>
</dbReference>
<dbReference type="OrthoDB" id="3249498at2759"/>
<protein>
    <submittedName>
        <fullName evidence="1">Uncharacterized protein</fullName>
    </submittedName>
</protein>
<organism evidence="1 2">
    <name type="scientific">Sphaerobolus stellatus (strain SS14)</name>
    <dbReference type="NCBI Taxonomy" id="990650"/>
    <lineage>
        <taxon>Eukaryota</taxon>
        <taxon>Fungi</taxon>
        <taxon>Dikarya</taxon>
        <taxon>Basidiomycota</taxon>
        <taxon>Agaricomycotina</taxon>
        <taxon>Agaricomycetes</taxon>
        <taxon>Phallomycetidae</taxon>
        <taxon>Geastrales</taxon>
        <taxon>Sphaerobolaceae</taxon>
        <taxon>Sphaerobolus</taxon>
    </lineage>
</organism>
<evidence type="ECO:0000313" key="1">
    <source>
        <dbReference type="EMBL" id="KIJ38857.1"/>
    </source>
</evidence>
<gene>
    <name evidence="1" type="ORF">M422DRAFT_258506</name>
</gene>
<name>A0A0C9VBG4_SPHS4</name>
<proteinExistence type="predicted"/>
<sequence length="121" mass="13648">MIARLHALIQCLQGSPSIVTAPTLDIFFSLRAQGIYNSLLRYSVDILKQRKLDLRVYHIPGNLNTIADALSRRIFHLIPTNITCIETSTHSAWSREKLERMRAYALGHALAPSSKLSYSLL</sequence>
<dbReference type="AlphaFoldDB" id="A0A0C9VBG4"/>
<dbReference type="EMBL" id="KN837157">
    <property type="protein sequence ID" value="KIJ38857.1"/>
    <property type="molecule type" value="Genomic_DNA"/>
</dbReference>
<accession>A0A0C9VBG4</accession>
<keyword evidence="2" id="KW-1185">Reference proteome</keyword>
<reference evidence="1 2" key="1">
    <citation type="submission" date="2014-06" db="EMBL/GenBank/DDBJ databases">
        <title>Evolutionary Origins and Diversification of the Mycorrhizal Mutualists.</title>
        <authorList>
            <consortium name="DOE Joint Genome Institute"/>
            <consortium name="Mycorrhizal Genomics Consortium"/>
            <person name="Kohler A."/>
            <person name="Kuo A."/>
            <person name="Nagy L.G."/>
            <person name="Floudas D."/>
            <person name="Copeland A."/>
            <person name="Barry K.W."/>
            <person name="Cichocki N."/>
            <person name="Veneault-Fourrey C."/>
            <person name="LaButti K."/>
            <person name="Lindquist E.A."/>
            <person name="Lipzen A."/>
            <person name="Lundell T."/>
            <person name="Morin E."/>
            <person name="Murat C."/>
            <person name="Riley R."/>
            <person name="Ohm R."/>
            <person name="Sun H."/>
            <person name="Tunlid A."/>
            <person name="Henrissat B."/>
            <person name="Grigoriev I.V."/>
            <person name="Hibbett D.S."/>
            <person name="Martin F."/>
        </authorList>
    </citation>
    <scope>NUCLEOTIDE SEQUENCE [LARGE SCALE GENOMIC DNA]</scope>
    <source>
        <strain evidence="1 2">SS14</strain>
    </source>
</reference>
<dbReference type="HOGENOM" id="CLU_2039569_0_0_1"/>